<dbReference type="GO" id="GO:0008240">
    <property type="term" value="F:tripeptidyl-peptidase activity"/>
    <property type="evidence" value="ECO:0007669"/>
    <property type="project" value="UniProtKB-EC"/>
</dbReference>
<dbReference type="InterPro" id="IPR030400">
    <property type="entry name" value="Sedolisin_dom"/>
</dbReference>
<keyword evidence="13" id="KW-0843">Virulence</keyword>
<feature type="active site" description="Charge relay system" evidence="16">
    <location>
        <position position="303"/>
    </location>
</feature>
<dbReference type="OMA" id="TECIAND"/>
<keyword evidence="9 17" id="KW-0732">Signal</keyword>
<dbReference type="SUPFAM" id="SSF52743">
    <property type="entry name" value="Subtilisin-like"/>
    <property type="match status" value="1"/>
</dbReference>
<accession>A0A0D2QDT3</accession>
<keyword evidence="10 16" id="KW-0378">Hydrolase</keyword>
<comment type="subcellular location">
    <subcellularLocation>
        <location evidence="4">Secreted</location>
        <location evidence="4">Extracellular space</location>
    </subcellularLocation>
</comment>
<dbReference type="InterPro" id="IPR015366">
    <property type="entry name" value="S53_propep"/>
</dbReference>
<evidence type="ECO:0000256" key="2">
    <source>
        <dbReference type="ARBA" id="ARBA00001913"/>
    </source>
</evidence>
<evidence type="ECO:0000256" key="9">
    <source>
        <dbReference type="ARBA" id="ARBA00022729"/>
    </source>
</evidence>
<proteinExistence type="predicted"/>
<dbReference type="SMART" id="SM00944">
    <property type="entry name" value="Pro-kuma_activ"/>
    <property type="match status" value="1"/>
</dbReference>
<keyword evidence="20" id="KW-1185">Reference proteome</keyword>
<evidence type="ECO:0000256" key="16">
    <source>
        <dbReference type="PROSITE-ProRule" id="PRU01032"/>
    </source>
</evidence>
<evidence type="ECO:0000256" key="1">
    <source>
        <dbReference type="ARBA" id="ARBA00001910"/>
    </source>
</evidence>
<evidence type="ECO:0000313" key="19">
    <source>
        <dbReference type="EMBL" id="KJA29735.1"/>
    </source>
</evidence>
<evidence type="ECO:0000256" key="13">
    <source>
        <dbReference type="ARBA" id="ARBA00023026"/>
    </source>
</evidence>
<keyword evidence="7 16" id="KW-0645">Protease</keyword>
<dbReference type="OrthoDB" id="409122at2759"/>
<evidence type="ECO:0000256" key="5">
    <source>
        <dbReference type="ARBA" id="ARBA00012462"/>
    </source>
</evidence>
<dbReference type="CDD" id="cd11377">
    <property type="entry name" value="Pro-peptidase_S53"/>
    <property type="match status" value="1"/>
</dbReference>
<evidence type="ECO:0000256" key="15">
    <source>
        <dbReference type="ARBA" id="ARBA00023180"/>
    </source>
</evidence>
<dbReference type="FunFam" id="3.40.50.200:FF:000015">
    <property type="entry name" value="Tripeptidyl peptidase A"/>
    <property type="match status" value="1"/>
</dbReference>
<protein>
    <recommendedName>
        <fullName evidence="5">tripeptidyl-peptidase II</fullName>
        <ecNumber evidence="5">3.4.14.10</ecNumber>
    </recommendedName>
</protein>
<evidence type="ECO:0000256" key="3">
    <source>
        <dbReference type="ARBA" id="ARBA00002451"/>
    </source>
</evidence>
<comment type="function">
    <text evidence="3">Secreted tripeptidyl-peptidase which degrades proteins at acidic pHs and is involved in virulence.</text>
</comment>
<evidence type="ECO:0000256" key="6">
    <source>
        <dbReference type="ARBA" id="ARBA00022525"/>
    </source>
</evidence>
<evidence type="ECO:0000256" key="7">
    <source>
        <dbReference type="ARBA" id="ARBA00022670"/>
    </source>
</evidence>
<keyword evidence="8" id="KW-0479">Metal-binding</keyword>
<dbReference type="Pfam" id="PF09286">
    <property type="entry name" value="Pro-kuma_activ"/>
    <property type="match status" value="1"/>
</dbReference>
<dbReference type="SUPFAM" id="SSF54897">
    <property type="entry name" value="Protease propeptides/inhibitors"/>
    <property type="match status" value="1"/>
</dbReference>
<sequence>MRSLYRIAVLLPFLLRVLPVGSVPTKDCAHKVKETVDAPRGWVKHGEPPADHKIALKIGLPQPNFSELEKHLYEVSDPDHARYGHHLSKVEVEELVAPYPESLDTVNEWLSSLGFDDEDMVRSPAKDWITINVPVSKAEEMLNTKYYVWKHVESGDYLLRTTSYSLPSNVHEHIELVQPTTMFGRFKPQRSNIFKSTPFAADIAGVVKTGSTVNAASGVSVDASCNQIITITCLQQLYNAVGFTPSAKDNSIGITGYLEQFANMQDLQSFFADQRPDAVNSTFKVISVAGGLNNQSLAAAGDEADLDVEFAFGLSHPIAPTFFTTAGRPPFIPDLLEPAGDNENEPYLTWLDFILEMPDPPLTISTSYGDNEQTVPFTFAQRACSQFAQLGARGVSILFASGDFGVGDGDENPATQECITNDGTNQTKFIPSFPASCPFVTSVGGTSHIPEVAVSTFFSGGGFSNYFARPSFQDKDVTAYLNSLPKGTYAGLFNPNGRGIPDVSAQSDLFKVFIGGEAFLIGGTSAATPTFSAFISLLNDVRLKAGLPSLGFLNPFLYSKGFAGLNDITSGNNGGCGTPGFNVGCLFTRLPTFRPLIIIFTGVERLGSRQVQMAVCHCKPYIEI</sequence>
<feature type="chain" id="PRO_5002250222" description="tripeptidyl-peptidase II" evidence="17">
    <location>
        <begin position="23"/>
        <end position="624"/>
    </location>
</feature>
<name>A0A0D2QDT3_HYPSF</name>
<keyword evidence="6" id="KW-0964">Secreted</keyword>
<feature type="signal peptide" evidence="17">
    <location>
        <begin position="1"/>
        <end position="22"/>
    </location>
</feature>
<dbReference type="PROSITE" id="PS51695">
    <property type="entry name" value="SEDOLISIN"/>
    <property type="match status" value="1"/>
</dbReference>
<dbReference type="STRING" id="945553.A0A0D2QDT3"/>
<dbReference type="GO" id="GO:0046872">
    <property type="term" value="F:metal ion binding"/>
    <property type="evidence" value="ECO:0007669"/>
    <property type="project" value="UniProtKB-KW"/>
</dbReference>
<evidence type="ECO:0000256" key="17">
    <source>
        <dbReference type="SAM" id="SignalP"/>
    </source>
</evidence>
<dbReference type="PANTHER" id="PTHR14218">
    <property type="entry name" value="PROTEASE S8 TRIPEPTIDYL PEPTIDASE I CLN2"/>
    <property type="match status" value="1"/>
</dbReference>
<reference evidence="20" key="1">
    <citation type="submission" date="2014-04" db="EMBL/GenBank/DDBJ databases">
        <title>Evolutionary Origins and Diversification of the Mycorrhizal Mutualists.</title>
        <authorList>
            <consortium name="DOE Joint Genome Institute"/>
            <consortium name="Mycorrhizal Genomics Consortium"/>
            <person name="Kohler A."/>
            <person name="Kuo A."/>
            <person name="Nagy L.G."/>
            <person name="Floudas D."/>
            <person name="Copeland A."/>
            <person name="Barry K.W."/>
            <person name="Cichocki N."/>
            <person name="Veneault-Fourrey C."/>
            <person name="LaButti K."/>
            <person name="Lindquist E.A."/>
            <person name="Lipzen A."/>
            <person name="Lundell T."/>
            <person name="Morin E."/>
            <person name="Murat C."/>
            <person name="Riley R."/>
            <person name="Ohm R."/>
            <person name="Sun H."/>
            <person name="Tunlid A."/>
            <person name="Henrissat B."/>
            <person name="Grigoriev I.V."/>
            <person name="Hibbett D.S."/>
            <person name="Martin F."/>
        </authorList>
    </citation>
    <scope>NUCLEOTIDE SEQUENCE [LARGE SCALE GENOMIC DNA]</scope>
    <source>
        <strain evidence="20">FD-334 SS-4</strain>
    </source>
</reference>
<gene>
    <name evidence="19" type="ORF">HYPSUDRAFT_126856</name>
</gene>
<evidence type="ECO:0000256" key="8">
    <source>
        <dbReference type="ARBA" id="ARBA00022723"/>
    </source>
</evidence>
<evidence type="ECO:0000256" key="14">
    <source>
        <dbReference type="ARBA" id="ARBA00023145"/>
    </source>
</evidence>
<evidence type="ECO:0000256" key="12">
    <source>
        <dbReference type="ARBA" id="ARBA00022837"/>
    </source>
</evidence>
<keyword evidence="14" id="KW-0865">Zymogen</keyword>
<evidence type="ECO:0000256" key="10">
    <source>
        <dbReference type="ARBA" id="ARBA00022801"/>
    </source>
</evidence>
<dbReference type="Gene3D" id="3.40.50.200">
    <property type="entry name" value="Peptidase S8/S53 domain"/>
    <property type="match status" value="1"/>
</dbReference>
<keyword evidence="15" id="KW-0325">Glycoprotein</keyword>
<dbReference type="PANTHER" id="PTHR14218:SF15">
    <property type="entry name" value="TRIPEPTIDYL-PEPTIDASE 1"/>
    <property type="match status" value="1"/>
</dbReference>
<feature type="active site" description="Charge relay system" evidence="16">
    <location>
        <position position="525"/>
    </location>
</feature>
<comment type="caution">
    <text evidence="16">Lacks conserved residue(s) required for the propagation of feature annotation.</text>
</comment>
<dbReference type="Proteomes" id="UP000054270">
    <property type="component" value="Unassembled WGS sequence"/>
</dbReference>
<feature type="active site" description="Charge relay system" evidence="16">
    <location>
        <position position="307"/>
    </location>
</feature>
<keyword evidence="11 16" id="KW-0720">Serine protease</keyword>
<feature type="domain" description="Peptidase S53" evidence="18">
    <location>
        <begin position="228"/>
        <end position="608"/>
    </location>
</feature>
<dbReference type="EC" id="3.4.14.10" evidence="5"/>
<organism evidence="19 20">
    <name type="scientific">Hypholoma sublateritium (strain FD-334 SS-4)</name>
    <dbReference type="NCBI Taxonomy" id="945553"/>
    <lineage>
        <taxon>Eukaryota</taxon>
        <taxon>Fungi</taxon>
        <taxon>Dikarya</taxon>
        <taxon>Basidiomycota</taxon>
        <taxon>Agaricomycotina</taxon>
        <taxon>Agaricomycetes</taxon>
        <taxon>Agaricomycetidae</taxon>
        <taxon>Agaricales</taxon>
        <taxon>Agaricineae</taxon>
        <taxon>Strophariaceae</taxon>
        <taxon>Hypholoma</taxon>
    </lineage>
</organism>
<keyword evidence="12" id="KW-0106">Calcium</keyword>
<dbReference type="AlphaFoldDB" id="A0A0D2QDT3"/>
<dbReference type="CDD" id="cd04056">
    <property type="entry name" value="Peptidases_S53"/>
    <property type="match status" value="1"/>
</dbReference>
<comment type="cofactor">
    <cofactor evidence="2">
        <name>Ca(2+)</name>
        <dbReference type="ChEBI" id="CHEBI:29108"/>
    </cofactor>
</comment>
<dbReference type="InterPro" id="IPR036852">
    <property type="entry name" value="Peptidase_S8/S53_dom_sf"/>
</dbReference>
<dbReference type="GO" id="GO:0004252">
    <property type="term" value="F:serine-type endopeptidase activity"/>
    <property type="evidence" value="ECO:0007669"/>
    <property type="project" value="UniProtKB-UniRule"/>
</dbReference>
<dbReference type="GO" id="GO:0006508">
    <property type="term" value="P:proteolysis"/>
    <property type="evidence" value="ECO:0007669"/>
    <property type="project" value="UniProtKB-KW"/>
</dbReference>
<dbReference type="GO" id="GO:0005576">
    <property type="term" value="C:extracellular region"/>
    <property type="evidence" value="ECO:0007669"/>
    <property type="project" value="UniProtKB-SubCell"/>
</dbReference>
<dbReference type="InterPro" id="IPR050819">
    <property type="entry name" value="Tripeptidyl-peptidase_I"/>
</dbReference>
<comment type="catalytic activity">
    <reaction evidence="1">
        <text>Release of an N-terminal tripeptide from a polypeptide.</text>
        <dbReference type="EC" id="3.4.14.10"/>
    </reaction>
</comment>
<evidence type="ECO:0000313" key="20">
    <source>
        <dbReference type="Proteomes" id="UP000054270"/>
    </source>
</evidence>
<evidence type="ECO:0000256" key="4">
    <source>
        <dbReference type="ARBA" id="ARBA00004239"/>
    </source>
</evidence>
<evidence type="ECO:0000259" key="18">
    <source>
        <dbReference type="PROSITE" id="PS51695"/>
    </source>
</evidence>
<dbReference type="EMBL" id="KN817518">
    <property type="protein sequence ID" value="KJA29735.1"/>
    <property type="molecule type" value="Genomic_DNA"/>
</dbReference>
<evidence type="ECO:0000256" key="11">
    <source>
        <dbReference type="ARBA" id="ARBA00022825"/>
    </source>
</evidence>